<keyword evidence="2" id="KW-1185">Reference proteome</keyword>
<organism evidence="1 2">
    <name type="scientific">Trifolium medium</name>
    <dbReference type="NCBI Taxonomy" id="97028"/>
    <lineage>
        <taxon>Eukaryota</taxon>
        <taxon>Viridiplantae</taxon>
        <taxon>Streptophyta</taxon>
        <taxon>Embryophyta</taxon>
        <taxon>Tracheophyta</taxon>
        <taxon>Spermatophyta</taxon>
        <taxon>Magnoliopsida</taxon>
        <taxon>eudicotyledons</taxon>
        <taxon>Gunneridae</taxon>
        <taxon>Pentapetalae</taxon>
        <taxon>rosids</taxon>
        <taxon>fabids</taxon>
        <taxon>Fabales</taxon>
        <taxon>Fabaceae</taxon>
        <taxon>Papilionoideae</taxon>
        <taxon>50 kb inversion clade</taxon>
        <taxon>NPAAA clade</taxon>
        <taxon>Hologalegina</taxon>
        <taxon>IRL clade</taxon>
        <taxon>Trifolieae</taxon>
        <taxon>Trifolium</taxon>
    </lineage>
</organism>
<evidence type="ECO:0000313" key="2">
    <source>
        <dbReference type="Proteomes" id="UP000265520"/>
    </source>
</evidence>
<proteinExistence type="predicted"/>
<dbReference type="Proteomes" id="UP000265520">
    <property type="component" value="Unassembled WGS sequence"/>
</dbReference>
<name>A0A392W2U0_9FABA</name>
<dbReference type="AlphaFoldDB" id="A0A392W2U0"/>
<protein>
    <submittedName>
        <fullName evidence="1">Uncharacterized protein</fullName>
    </submittedName>
</protein>
<comment type="caution">
    <text evidence="1">The sequence shown here is derived from an EMBL/GenBank/DDBJ whole genome shotgun (WGS) entry which is preliminary data.</text>
</comment>
<accession>A0A392W2U0</accession>
<reference evidence="1 2" key="1">
    <citation type="journal article" date="2018" name="Front. Plant Sci.">
        <title>Red Clover (Trifolium pratense) and Zigzag Clover (T. medium) - A Picture of Genomic Similarities and Differences.</title>
        <authorList>
            <person name="Dluhosova J."/>
            <person name="Istvanek J."/>
            <person name="Nedelnik J."/>
            <person name="Repkova J."/>
        </authorList>
    </citation>
    <scope>NUCLEOTIDE SEQUENCE [LARGE SCALE GENOMIC DNA]</scope>
    <source>
        <strain evidence="2">cv. 10/8</strain>
        <tissue evidence="1">Leaf</tissue>
    </source>
</reference>
<sequence>MIFPVVTPIDSFTGQQWWKNEIEKEMEMEATKFSLRVSNL</sequence>
<dbReference type="EMBL" id="LXQA011372646">
    <property type="protein sequence ID" value="MCI94994.1"/>
    <property type="molecule type" value="Genomic_DNA"/>
</dbReference>
<evidence type="ECO:0000313" key="1">
    <source>
        <dbReference type="EMBL" id="MCI94994.1"/>
    </source>
</evidence>